<dbReference type="SUPFAM" id="SSF82282">
    <property type="entry name" value="Homocysteine S-methyltransferase"/>
    <property type="match status" value="1"/>
</dbReference>
<dbReference type="Proteomes" id="UP000320244">
    <property type="component" value="Unassembled WGS sequence"/>
</dbReference>
<keyword evidence="6" id="KW-1185">Reference proteome</keyword>
<reference evidence="5 6" key="2">
    <citation type="submission" date="2019-08" db="EMBL/GenBank/DDBJ databases">
        <title>Jejuicoccus antrihumi gen. nov., sp. nov., a new member of the family Dermacoccaceae isolated from a cave.</title>
        <authorList>
            <person name="Schumann P."/>
            <person name="Kim I.S."/>
        </authorList>
    </citation>
    <scope>NUCLEOTIDE SEQUENCE [LARGE SCALE GENOMIC DNA]</scope>
    <source>
        <strain evidence="5 6">C5-26</strain>
    </source>
</reference>
<feature type="binding site" evidence="3">
    <location>
        <position position="223"/>
    </location>
    <ligand>
        <name>Zn(2+)</name>
        <dbReference type="ChEBI" id="CHEBI:29105"/>
    </ligand>
</feature>
<dbReference type="PANTHER" id="PTHR11103:SF18">
    <property type="entry name" value="SLR1189 PROTEIN"/>
    <property type="match status" value="1"/>
</dbReference>
<evidence type="ECO:0000256" key="1">
    <source>
        <dbReference type="ARBA" id="ARBA00022603"/>
    </source>
</evidence>
<keyword evidence="3" id="KW-0862">Zinc</keyword>
<accession>A0A563E272</accession>
<proteinExistence type="predicted"/>
<feature type="binding site" evidence="3">
    <location>
        <position position="293"/>
    </location>
    <ligand>
        <name>Zn(2+)</name>
        <dbReference type="ChEBI" id="CHEBI:29105"/>
    </ligand>
</feature>
<protein>
    <submittedName>
        <fullName evidence="5">Homocysteine S-methyltransferase</fullName>
    </submittedName>
</protein>
<dbReference type="GO" id="GO:0046872">
    <property type="term" value="F:metal ion binding"/>
    <property type="evidence" value="ECO:0007669"/>
    <property type="project" value="UniProtKB-KW"/>
</dbReference>
<keyword evidence="1 3" id="KW-0489">Methyltransferase</keyword>
<keyword evidence="3" id="KW-0479">Metal-binding</keyword>
<dbReference type="Gene3D" id="3.20.20.330">
    <property type="entry name" value="Homocysteine-binding-like domain"/>
    <property type="match status" value="1"/>
</dbReference>
<evidence type="ECO:0000256" key="2">
    <source>
        <dbReference type="ARBA" id="ARBA00022679"/>
    </source>
</evidence>
<dbReference type="GO" id="GO:0008168">
    <property type="term" value="F:methyltransferase activity"/>
    <property type="evidence" value="ECO:0007669"/>
    <property type="project" value="UniProtKB-UniRule"/>
</dbReference>
<reference evidence="5 6" key="1">
    <citation type="submission" date="2019-05" db="EMBL/GenBank/DDBJ databases">
        <authorList>
            <person name="Lee S.D."/>
        </authorList>
    </citation>
    <scope>NUCLEOTIDE SEQUENCE [LARGE SCALE GENOMIC DNA]</scope>
    <source>
        <strain evidence="5 6">C5-26</strain>
    </source>
</reference>
<dbReference type="AlphaFoldDB" id="A0A563E272"/>
<feature type="binding site" evidence="3">
    <location>
        <position position="292"/>
    </location>
    <ligand>
        <name>Zn(2+)</name>
        <dbReference type="ChEBI" id="CHEBI:29105"/>
    </ligand>
</feature>
<dbReference type="GO" id="GO:0032259">
    <property type="term" value="P:methylation"/>
    <property type="evidence" value="ECO:0007669"/>
    <property type="project" value="UniProtKB-KW"/>
</dbReference>
<evidence type="ECO:0000259" key="4">
    <source>
        <dbReference type="PROSITE" id="PS50970"/>
    </source>
</evidence>
<sequence>MTSTRLPDQRHELFLTDGGIETDLIYRRHLDLPHFAAFPLLDTSTGRAALRNYYTDYIDIAAANGSALMLESPTWRANPDWGTLLGYPALELNRLNKAGITLMRDLQTQRTSGVAEVIISGSVGPRYDGYATDACLQPEEAANYHRPQLQALAKAGADMASAYTITHTGEAIGIVRAARDIGLPIAVSFTVETDGRLPSGITLAAAITEVDAAAPPDYFLVNCAHPTHIQPALANPGPWIKRIVGVRANASRRSHAEFDQATALDDGDPAEFANDVGNLVELLPALAVVGGCCGTDSRHIGALAAIRRPPA</sequence>
<dbReference type="PANTHER" id="PTHR11103">
    <property type="entry name" value="SLR1189 PROTEIN"/>
    <property type="match status" value="1"/>
</dbReference>
<evidence type="ECO:0000256" key="3">
    <source>
        <dbReference type="PROSITE-ProRule" id="PRU00333"/>
    </source>
</evidence>
<comment type="caution">
    <text evidence="5">The sequence shown here is derived from an EMBL/GenBank/DDBJ whole genome shotgun (WGS) entry which is preliminary data.</text>
</comment>
<dbReference type="RefSeq" id="WP_146316467.1">
    <property type="nucleotide sequence ID" value="NZ_VCQV01000010.1"/>
</dbReference>
<gene>
    <name evidence="5" type="ORF">FGL98_09175</name>
</gene>
<dbReference type="InterPro" id="IPR003726">
    <property type="entry name" value="HCY_dom"/>
</dbReference>
<feature type="domain" description="Hcy-binding" evidence="4">
    <location>
        <begin position="2"/>
        <end position="307"/>
    </location>
</feature>
<comment type="cofactor">
    <cofactor evidence="3">
        <name>Zn(2+)</name>
        <dbReference type="ChEBI" id="CHEBI:29105"/>
    </cofactor>
</comment>
<organism evidence="5 6">
    <name type="scientific">Leekyejoonella antrihumi</name>
    <dbReference type="NCBI Taxonomy" id="1660198"/>
    <lineage>
        <taxon>Bacteria</taxon>
        <taxon>Bacillati</taxon>
        <taxon>Actinomycetota</taxon>
        <taxon>Actinomycetes</taxon>
        <taxon>Micrococcales</taxon>
        <taxon>Dermacoccaceae</taxon>
        <taxon>Leekyejoonella</taxon>
    </lineage>
</organism>
<evidence type="ECO:0000313" key="6">
    <source>
        <dbReference type="Proteomes" id="UP000320244"/>
    </source>
</evidence>
<dbReference type="InterPro" id="IPR036589">
    <property type="entry name" value="HCY_dom_sf"/>
</dbReference>
<dbReference type="EMBL" id="VCQV01000010">
    <property type="protein sequence ID" value="TWP36626.1"/>
    <property type="molecule type" value="Genomic_DNA"/>
</dbReference>
<dbReference type="PROSITE" id="PS50970">
    <property type="entry name" value="HCY"/>
    <property type="match status" value="1"/>
</dbReference>
<dbReference type="Pfam" id="PF02574">
    <property type="entry name" value="S-methyl_trans"/>
    <property type="match status" value="1"/>
</dbReference>
<name>A0A563E272_9MICO</name>
<evidence type="ECO:0000313" key="5">
    <source>
        <dbReference type="EMBL" id="TWP36626.1"/>
    </source>
</evidence>
<keyword evidence="2 3" id="KW-0808">Transferase</keyword>
<dbReference type="OrthoDB" id="9803687at2"/>